<organism evidence="2 3">
    <name type="scientific">Dawidia soli</name>
    <dbReference type="NCBI Taxonomy" id="2782352"/>
    <lineage>
        <taxon>Bacteria</taxon>
        <taxon>Pseudomonadati</taxon>
        <taxon>Bacteroidota</taxon>
        <taxon>Cytophagia</taxon>
        <taxon>Cytophagales</taxon>
        <taxon>Chryseotaleaceae</taxon>
        <taxon>Dawidia</taxon>
    </lineage>
</organism>
<dbReference type="EMBL" id="JAHESC010000012">
    <property type="protein sequence ID" value="MBT1686907.1"/>
    <property type="molecule type" value="Genomic_DNA"/>
</dbReference>
<gene>
    <name evidence="2" type="ORF">KK078_10080</name>
</gene>
<dbReference type="Proteomes" id="UP001319180">
    <property type="component" value="Unassembled WGS sequence"/>
</dbReference>
<comment type="caution">
    <text evidence="2">The sequence shown here is derived from an EMBL/GenBank/DDBJ whole genome shotgun (WGS) entry which is preliminary data.</text>
</comment>
<evidence type="ECO:0000313" key="3">
    <source>
        <dbReference type="Proteomes" id="UP001319180"/>
    </source>
</evidence>
<dbReference type="AlphaFoldDB" id="A0AAP2DCM3"/>
<evidence type="ECO:0000313" key="2">
    <source>
        <dbReference type="EMBL" id="MBT1686907.1"/>
    </source>
</evidence>
<feature type="compositionally biased region" description="Polar residues" evidence="1">
    <location>
        <begin position="54"/>
        <end position="67"/>
    </location>
</feature>
<sequence>MGAAQIRAELTEAINRMDERTLYMIYEVVMHAHGGLTLEQEKELAVRIARDQQTESASHTLQQNPQPDQLKEIRVS</sequence>
<protein>
    <submittedName>
        <fullName evidence="2">Uncharacterized protein</fullName>
    </submittedName>
</protein>
<evidence type="ECO:0000256" key="1">
    <source>
        <dbReference type="SAM" id="MobiDB-lite"/>
    </source>
</evidence>
<keyword evidence="3" id="KW-1185">Reference proteome</keyword>
<dbReference type="RefSeq" id="WP_254090143.1">
    <property type="nucleotide sequence ID" value="NZ_JAHESC010000012.1"/>
</dbReference>
<feature type="region of interest" description="Disordered" evidence="1">
    <location>
        <begin position="50"/>
        <end position="76"/>
    </location>
</feature>
<reference evidence="2 3" key="1">
    <citation type="submission" date="2021-05" db="EMBL/GenBank/DDBJ databases">
        <title>A Polyphasic approach of four new species of the genus Ohtaekwangia: Ohtaekwangia histidinii sp. nov., Ohtaekwangia cretensis sp. nov., Ohtaekwangia indiensis sp. nov., Ohtaekwangia reichenbachii sp. nov. from diverse environment.</title>
        <authorList>
            <person name="Octaviana S."/>
        </authorList>
    </citation>
    <scope>NUCLEOTIDE SEQUENCE [LARGE SCALE GENOMIC DNA]</scope>
    <source>
        <strain evidence="2 3">PWU37</strain>
    </source>
</reference>
<accession>A0AAP2DCM3</accession>
<proteinExistence type="predicted"/>
<name>A0AAP2DCM3_9BACT</name>